<evidence type="ECO:0000256" key="3">
    <source>
        <dbReference type="SAM" id="SignalP"/>
    </source>
</evidence>
<dbReference type="Proteomes" id="UP000230859">
    <property type="component" value="Unassembled WGS sequence"/>
</dbReference>
<evidence type="ECO:0000256" key="1">
    <source>
        <dbReference type="ARBA" id="ARBA00023098"/>
    </source>
</evidence>
<dbReference type="PROSITE" id="PS51635">
    <property type="entry name" value="PNPLA"/>
    <property type="match status" value="1"/>
</dbReference>
<dbReference type="PROSITE" id="PS51257">
    <property type="entry name" value="PROKAR_LIPOPROTEIN"/>
    <property type="match status" value="1"/>
</dbReference>
<dbReference type="Pfam" id="PF01734">
    <property type="entry name" value="Patatin"/>
    <property type="match status" value="1"/>
</dbReference>
<evidence type="ECO:0000313" key="6">
    <source>
        <dbReference type="Proteomes" id="UP000230859"/>
    </source>
</evidence>
<keyword evidence="1 2" id="KW-0443">Lipid metabolism</keyword>
<keyword evidence="2" id="KW-0442">Lipid degradation</keyword>
<name>A0A2H0LRQ7_9BACT</name>
<keyword evidence="3" id="KW-0732">Signal</keyword>
<evidence type="ECO:0000256" key="2">
    <source>
        <dbReference type="PROSITE-ProRule" id="PRU01161"/>
    </source>
</evidence>
<keyword evidence="2" id="KW-0378">Hydrolase</keyword>
<dbReference type="GO" id="GO:0016042">
    <property type="term" value="P:lipid catabolic process"/>
    <property type="evidence" value="ECO:0007669"/>
    <property type="project" value="UniProtKB-UniRule"/>
</dbReference>
<dbReference type="InterPro" id="IPR016035">
    <property type="entry name" value="Acyl_Trfase/lysoPLipase"/>
</dbReference>
<dbReference type="EMBL" id="PCVY01000020">
    <property type="protein sequence ID" value="PIQ87119.1"/>
    <property type="molecule type" value="Genomic_DNA"/>
</dbReference>
<dbReference type="AlphaFoldDB" id="A0A2H0LRQ7"/>
<dbReference type="Gene3D" id="3.40.1090.10">
    <property type="entry name" value="Cytosolic phospholipase A2 catalytic domain"/>
    <property type="match status" value="1"/>
</dbReference>
<feature type="chain" id="PRO_5013668473" evidence="3">
    <location>
        <begin position="29"/>
        <end position="403"/>
    </location>
</feature>
<feature type="active site" description="Proton acceptor" evidence="2">
    <location>
        <position position="264"/>
    </location>
</feature>
<dbReference type="GO" id="GO:0016787">
    <property type="term" value="F:hydrolase activity"/>
    <property type="evidence" value="ECO:0007669"/>
    <property type="project" value="UniProtKB-UniRule"/>
</dbReference>
<evidence type="ECO:0000259" key="4">
    <source>
        <dbReference type="PROSITE" id="PS51635"/>
    </source>
</evidence>
<accession>A0A2H0LRQ7</accession>
<feature type="active site" description="Nucleophile" evidence="2">
    <location>
        <position position="120"/>
    </location>
</feature>
<proteinExistence type="predicted"/>
<feature type="domain" description="PNPLA" evidence="4">
    <location>
        <begin position="85"/>
        <end position="278"/>
    </location>
</feature>
<evidence type="ECO:0000313" key="5">
    <source>
        <dbReference type="EMBL" id="PIQ87119.1"/>
    </source>
</evidence>
<feature type="signal peptide" evidence="3">
    <location>
        <begin position="1"/>
        <end position="28"/>
    </location>
</feature>
<dbReference type="InterPro" id="IPR002641">
    <property type="entry name" value="PNPLA_dom"/>
</dbReference>
<organism evidence="5 6">
    <name type="scientific">Candidatus Abzuiibacterium crystallinum</name>
    <dbReference type="NCBI Taxonomy" id="1974748"/>
    <lineage>
        <taxon>Bacteria</taxon>
        <taxon>Pseudomonadati</taxon>
        <taxon>Candidatus Omnitrophota</taxon>
        <taxon>Candidatus Abzuiibacterium</taxon>
    </lineage>
</organism>
<feature type="short sequence motif" description="GXSXG" evidence="2">
    <location>
        <begin position="118"/>
        <end position="122"/>
    </location>
</feature>
<dbReference type="SUPFAM" id="SSF52151">
    <property type="entry name" value="FabD/lysophospholipase-like"/>
    <property type="match status" value="1"/>
</dbReference>
<feature type="short sequence motif" description="DGA/G" evidence="2">
    <location>
        <begin position="264"/>
        <end position="266"/>
    </location>
</feature>
<comment type="caution">
    <text evidence="5">The sequence shown here is derived from an EMBL/GenBank/DDBJ whole genome shotgun (WGS) entry which is preliminary data.</text>
</comment>
<protein>
    <submittedName>
        <fullName evidence="5">Patatin</fullName>
    </submittedName>
</protein>
<comment type="caution">
    <text evidence="2">Lacks conserved residue(s) required for the propagation of feature annotation.</text>
</comment>
<reference evidence="5 6" key="1">
    <citation type="submission" date="2017-09" db="EMBL/GenBank/DDBJ databases">
        <title>Depth-based differentiation of microbial function through sediment-hosted aquifers and enrichment of novel symbionts in the deep terrestrial subsurface.</title>
        <authorList>
            <person name="Probst A.J."/>
            <person name="Ladd B."/>
            <person name="Jarett J.K."/>
            <person name="Geller-Mcgrath D.E."/>
            <person name="Sieber C.M."/>
            <person name="Emerson J.B."/>
            <person name="Anantharaman K."/>
            <person name="Thomas B.C."/>
            <person name="Malmstrom R."/>
            <person name="Stieglmeier M."/>
            <person name="Klingl A."/>
            <person name="Woyke T."/>
            <person name="Ryan C.M."/>
            <person name="Banfield J.F."/>
        </authorList>
    </citation>
    <scope>NUCLEOTIDE SEQUENCE [LARGE SCALE GENOMIC DNA]</scope>
    <source>
        <strain evidence="5">CG11_big_fil_rev_8_21_14_0_20_45_26</strain>
    </source>
</reference>
<gene>
    <name evidence="5" type="ORF">COV74_02210</name>
</gene>
<sequence length="403" mass="44520">MRQKKLYRLLVIAACFWILAGCAHVRHAVPENLVGKTGVIGMSGIRYYSGKPDSYAQAQQSLADSFQNEGRTNYLVEGVKIYPVLIIGGGVSNSAYGIGLLKGWSEAGARPAFKIVTGYSSGSILATAAFAGKDYEDKLSELFTSLSTADVVKEKSNFSRLFGSSVYSSAPFTKKINTMVDEALLARIAQEHKKGRRLYVGTTDLDAQGFVIWDMGALASKGGPEALKLFRKIILASCSFPAMLPPVFFQVEVGGKRYDEMHADGGVAGGVFYIYQLLEGEASAARFSEINLKGSRTRLYVLNLCYMSPHSKQIEDNLVAITSRLIETNGASKMIGDTYRLYAYAKEKGWDYNLAYIPEDFKPNQKEMFDKREMRRLFQRGYDDARAGYHWHKAPPGLVADGK</sequence>